<dbReference type="Gene3D" id="1.20.58.220">
    <property type="entry name" value="Phosphate transport system protein phou homolog 2, domain 2"/>
    <property type="match status" value="2"/>
</dbReference>
<dbReference type="PATRIC" id="fig|1330330.3.peg.382"/>
<dbReference type="InterPro" id="IPR026022">
    <property type="entry name" value="PhoU_dom"/>
</dbReference>
<reference evidence="2 3" key="1">
    <citation type="submission" date="2015-04" db="EMBL/GenBank/DDBJ databases">
        <title>Complete Genome Sequence of Kosmotoga pacifica SLHLJ1.</title>
        <authorList>
            <person name="Jiang L.J."/>
            <person name="Shao Z.Z."/>
            <person name="Jebbar M."/>
        </authorList>
    </citation>
    <scope>NUCLEOTIDE SEQUENCE [LARGE SCALE GENOMIC DNA]</scope>
    <source>
        <strain evidence="2 3">SLHLJ1</strain>
    </source>
</reference>
<feature type="domain" description="PhoU" evidence="1">
    <location>
        <begin position="121"/>
        <end position="203"/>
    </location>
</feature>
<dbReference type="RefSeq" id="WP_047753905.1">
    <property type="nucleotide sequence ID" value="NZ_CAJUHA010000004.1"/>
</dbReference>
<dbReference type="InterPro" id="IPR028366">
    <property type="entry name" value="PhoU"/>
</dbReference>
<evidence type="ECO:0000313" key="3">
    <source>
        <dbReference type="Proteomes" id="UP000035159"/>
    </source>
</evidence>
<evidence type="ECO:0000259" key="1">
    <source>
        <dbReference type="Pfam" id="PF01895"/>
    </source>
</evidence>
<dbReference type="GO" id="GO:0030643">
    <property type="term" value="P:intracellular phosphate ion homeostasis"/>
    <property type="evidence" value="ECO:0007669"/>
    <property type="project" value="InterPro"/>
</dbReference>
<protein>
    <recommendedName>
        <fullName evidence="1">PhoU domain-containing protein</fullName>
    </recommendedName>
</protein>
<dbReference type="SUPFAM" id="SSF109755">
    <property type="entry name" value="PhoU-like"/>
    <property type="match status" value="1"/>
</dbReference>
<dbReference type="STRING" id="1330330.IX53_01860"/>
<dbReference type="InterPro" id="IPR038078">
    <property type="entry name" value="PhoU-like_sf"/>
</dbReference>
<dbReference type="OrthoDB" id="45908at2"/>
<dbReference type="PANTHER" id="PTHR42930">
    <property type="entry name" value="PHOSPHATE-SPECIFIC TRANSPORT SYSTEM ACCESSORY PROTEIN PHOU"/>
    <property type="match status" value="1"/>
</dbReference>
<feature type="domain" description="PhoU" evidence="1">
    <location>
        <begin position="18"/>
        <end position="103"/>
    </location>
</feature>
<gene>
    <name evidence="2" type="ORF">IX53_01860</name>
</gene>
<accession>A0A0G2Z576</accession>
<dbReference type="KEGG" id="kpf:IX53_01860"/>
<dbReference type="PANTHER" id="PTHR42930:SF3">
    <property type="entry name" value="PHOSPHATE-SPECIFIC TRANSPORT SYSTEM ACCESSORY PROTEIN PHOU"/>
    <property type="match status" value="1"/>
</dbReference>
<sequence length="229" mass="26005">MISRKGEARLEELREDILKFARYVQTLYGKTKMAFLERNDHHARDVIYSSTILDSFQVNIERKIVTLTGTLILRGKNLRFLTTGMKLVTKLRRIGRHCISISQSSMELSKYSPIGFYNSMSKMVNIVDEMLNGSVKNISSPSLGLSAQICTRDNAVDTLLAGIEKEITETLIQNPQITPQGVKLINILKEFEEIADLSTTLVECSVFIETGKYYKCVGDDFFEFENLKD</sequence>
<organism evidence="2 3">
    <name type="scientific">Kosmotoga pacifica</name>
    <dbReference type="NCBI Taxonomy" id="1330330"/>
    <lineage>
        <taxon>Bacteria</taxon>
        <taxon>Thermotogati</taxon>
        <taxon>Thermotogota</taxon>
        <taxon>Thermotogae</taxon>
        <taxon>Kosmotogales</taxon>
        <taxon>Kosmotogaceae</taxon>
        <taxon>Kosmotoga</taxon>
    </lineage>
</organism>
<dbReference type="GO" id="GO:0045936">
    <property type="term" value="P:negative regulation of phosphate metabolic process"/>
    <property type="evidence" value="ECO:0007669"/>
    <property type="project" value="InterPro"/>
</dbReference>
<keyword evidence="3" id="KW-1185">Reference proteome</keyword>
<dbReference type="EMBL" id="CP011232">
    <property type="protein sequence ID" value="AKI96770.1"/>
    <property type="molecule type" value="Genomic_DNA"/>
</dbReference>
<dbReference type="Proteomes" id="UP000035159">
    <property type="component" value="Chromosome"/>
</dbReference>
<dbReference type="Pfam" id="PF01895">
    <property type="entry name" value="PhoU"/>
    <property type="match status" value="2"/>
</dbReference>
<evidence type="ECO:0000313" key="2">
    <source>
        <dbReference type="EMBL" id="AKI96770.1"/>
    </source>
</evidence>
<proteinExistence type="predicted"/>
<name>A0A0G2Z576_9BACT</name>
<dbReference type="AlphaFoldDB" id="A0A0G2Z576"/>